<feature type="transmembrane region" description="Helical" evidence="6">
    <location>
        <begin position="300"/>
        <end position="317"/>
    </location>
</feature>
<reference evidence="7 8" key="1">
    <citation type="journal article" date="2015" name="Plant Cell">
        <title>Oil accumulation by the oleaginous diatom Fistulifera solaris as revealed by the genome and transcriptome.</title>
        <authorList>
            <person name="Tanaka T."/>
            <person name="Maeda Y."/>
            <person name="Veluchamy A."/>
            <person name="Tanaka M."/>
            <person name="Abida H."/>
            <person name="Marechal E."/>
            <person name="Bowler C."/>
            <person name="Muto M."/>
            <person name="Sunaga Y."/>
            <person name="Tanaka M."/>
            <person name="Yoshino T."/>
            <person name="Taniguchi T."/>
            <person name="Fukuda Y."/>
            <person name="Nemoto M."/>
            <person name="Matsumoto M."/>
            <person name="Wong P.S."/>
            <person name="Aburatani S."/>
            <person name="Fujibuchi W."/>
        </authorList>
    </citation>
    <scope>NUCLEOTIDE SEQUENCE [LARGE SCALE GENOMIC DNA]</scope>
    <source>
        <strain evidence="7 8">JPCC DA0580</strain>
    </source>
</reference>
<comment type="caution">
    <text evidence="7">The sequence shown here is derived from an EMBL/GenBank/DDBJ whole genome shotgun (WGS) entry which is preliminary data.</text>
</comment>
<feature type="transmembrane region" description="Helical" evidence="6">
    <location>
        <begin position="442"/>
        <end position="466"/>
    </location>
</feature>
<proteinExistence type="predicted"/>
<evidence type="ECO:0000313" key="7">
    <source>
        <dbReference type="EMBL" id="GAX18190.1"/>
    </source>
</evidence>
<dbReference type="GO" id="GO:0016020">
    <property type="term" value="C:membrane"/>
    <property type="evidence" value="ECO:0007669"/>
    <property type="project" value="UniProtKB-SubCell"/>
</dbReference>
<dbReference type="EMBL" id="BDSP01000124">
    <property type="protein sequence ID" value="GAX18190.1"/>
    <property type="molecule type" value="Genomic_DNA"/>
</dbReference>
<evidence type="ECO:0008006" key="9">
    <source>
        <dbReference type="Google" id="ProtNLM"/>
    </source>
</evidence>
<dbReference type="AlphaFoldDB" id="A0A1Z5JVX8"/>
<evidence type="ECO:0000256" key="3">
    <source>
        <dbReference type="ARBA" id="ARBA00022989"/>
    </source>
</evidence>
<feature type="transmembrane region" description="Helical" evidence="6">
    <location>
        <begin position="411"/>
        <end position="430"/>
    </location>
</feature>
<keyword evidence="2 6" id="KW-0812">Transmembrane</keyword>
<keyword evidence="3 6" id="KW-1133">Transmembrane helix</keyword>
<keyword evidence="4 6" id="KW-0472">Membrane</keyword>
<organism evidence="7 8">
    <name type="scientific">Fistulifera solaris</name>
    <name type="common">Oleaginous diatom</name>
    <dbReference type="NCBI Taxonomy" id="1519565"/>
    <lineage>
        <taxon>Eukaryota</taxon>
        <taxon>Sar</taxon>
        <taxon>Stramenopiles</taxon>
        <taxon>Ochrophyta</taxon>
        <taxon>Bacillariophyta</taxon>
        <taxon>Bacillariophyceae</taxon>
        <taxon>Bacillariophycidae</taxon>
        <taxon>Naviculales</taxon>
        <taxon>Naviculaceae</taxon>
        <taxon>Fistulifera</taxon>
    </lineage>
</organism>
<evidence type="ECO:0000256" key="5">
    <source>
        <dbReference type="SAM" id="MobiDB-lite"/>
    </source>
</evidence>
<feature type="transmembrane region" description="Helical" evidence="6">
    <location>
        <begin position="346"/>
        <end position="367"/>
    </location>
</feature>
<feature type="region of interest" description="Disordered" evidence="5">
    <location>
        <begin position="206"/>
        <end position="229"/>
    </location>
</feature>
<feature type="transmembrane region" description="Helical" evidence="6">
    <location>
        <begin position="12"/>
        <end position="31"/>
    </location>
</feature>
<evidence type="ECO:0000313" key="8">
    <source>
        <dbReference type="Proteomes" id="UP000198406"/>
    </source>
</evidence>
<feature type="transmembrane region" description="Helical" evidence="6">
    <location>
        <begin position="65"/>
        <end position="96"/>
    </location>
</feature>
<evidence type="ECO:0000256" key="4">
    <source>
        <dbReference type="ARBA" id="ARBA00023136"/>
    </source>
</evidence>
<dbReference type="GO" id="GO:0031464">
    <property type="term" value="C:Cul4A-RING E3 ubiquitin ligase complex"/>
    <property type="evidence" value="ECO:0007669"/>
    <property type="project" value="TreeGrafter"/>
</dbReference>
<accession>A0A1Z5JVX8</accession>
<feature type="transmembrane region" description="Helical" evidence="6">
    <location>
        <begin position="379"/>
        <end position="399"/>
    </location>
</feature>
<dbReference type="OrthoDB" id="48077at2759"/>
<keyword evidence="8" id="KW-1185">Reference proteome</keyword>
<comment type="subcellular location">
    <subcellularLocation>
        <location evidence="1">Membrane</location>
        <topology evidence="1">Multi-pass membrane protein</topology>
    </subcellularLocation>
</comment>
<dbReference type="PANTHER" id="PTHR14255:SF3">
    <property type="entry name" value="SULFITE EXPORTER TAUE_SAFE FAMILY PROTEIN 5-RELATED"/>
    <property type="match status" value="1"/>
</dbReference>
<name>A0A1Z5JVX8_FISSO</name>
<dbReference type="InterPro" id="IPR002781">
    <property type="entry name" value="TM_pro_TauE-like"/>
</dbReference>
<evidence type="ECO:0000256" key="1">
    <source>
        <dbReference type="ARBA" id="ARBA00004141"/>
    </source>
</evidence>
<protein>
    <recommendedName>
        <fullName evidence="9">Sulfite exporter TauE/SafE</fullName>
    </recommendedName>
</protein>
<sequence length="469" mass="51277">MTSYPHQNKYSHVIIAGGLLSLFLMIGGMTAKAYKEEGNISQRVLTLIDDRATLDPLFPLHAKDYWGFFLAILGLVIAAGGGIGGGGILVPIYILILKFPVKYAISLSWVTVLGGAVANNMVNYSKSHPDDEKRNPTQPKRPSVDWDLLLQLEPPAMAGTVLGAALNAVLPSIVLIVLLLALLVFTAYKTLTKAIQLYDKETKRLREQQRASSQHEQPDETKSMLPKDTTYGALSVPQGEAELSPQSNFELRNEVWKSIFKMTVLFALITVLSLLESRSEGGESSGNFFGLPQCDTRCHWYSQLSMLVIIVVFGIWTRTSILHRVRVLGGPILSDIEWDDSNTIHYPMYAILAGIVAGLFGIGGGMVKGPLMLELNVHPTVASATTAAMILFTSATATIRYCMYGFVQYDYAVVCFAIGFISTMFGQSIMSFLMKRHDRPSYIAFSIGIVVAVSAVCMTVESISAIRSG</sequence>
<feature type="transmembrane region" description="Helical" evidence="6">
    <location>
        <begin position="258"/>
        <end position="275"/>
    </location>
</feature>
<dbReference type="Pfam" id="PF01925">
    <property type="entry name" value="TauE"/>
    <property type="match status" value="2"/>
</dbReference>
<dbReference type="Proteomes" id="UP000198406">
    <property type="component" value="Unassembled WGS sequence"/>
</dbReference>
<evidence type="ECO:0000256" key="2">
    <source>
        <dbReference type="ARBA" id="ARBA00022692"/>
    </source>
</evidence>
<dbReference type="GO" id="GO:0016567">
    <property type="term" value="P:protein ubiquitination"/>
    <property type="evidence" value="ECO:0007669"/>
    <property type="project" value="TreeGrafter"/>
</dbReference>
<dbReference type="InParanoid" id="A0A1Z5JVX8"/>
<evidence type="ECO:0000256" key="6">
    <source>
        <dbReference type="SAM" id="Phobius"/>
    </source>
</evidence>
<dbReference type="PANTHER" id="PTHR14255">
    <property type="entry name" value="CEREBLON"/>
    <property type="match status" value="1"/>
</dbReference>
<feature type="transmembrane region" description="Helical" evidence="6">
    <location>
        <begin position="103"/>
        <end position="122"/>
    </location>
</feature>
<gene>
    <name evidence="7" type="ORF">FisN_25Hh174</name>
</gene>
<feature type="transmembrane region" description="Helical" evidence="6">
    <location>
        <begin position="156"/>
        <end position="185"/>
    </location>
</feature>